<keyword evidence="3" id="KW-1185">Reference proteome</keyword>
<evidence type="ECO:0000313" key="3">
    <source>
        <dbReference type="Proteomes" id="UP000078113"/>
    </source>
</evidence>
<dbReference type="AlphaFoldDB" id="A0A8X7N258"/>
<feature type="compositionally biased region" description="Polar residues" evidence="1">
    <location>
        <begin position="206"/>
        <end position="218"/>
    </location>
</feature>
<organism evidence="2 3">
    <name type="scientific">Tilletia walkeri</name>
    <dbReference type="NCBI Taxonomy" id="117179"/>
    <lineage>
        <taxon>Eukaryota</taxon>
        <taxon>Fungi</taxon>
        <taxon>Dikarya</taxon>
        <taxon>Basidiomycota</taxon>
        <taxon>Ustilaginomycotina</taxon>
        <taxon>Exobasidiomycetes</taxon>
        <taxon>Tilletiales</taxon>
        <taxon>Tilletiaceae</taxon>
        <taxon>Tilletia</taxon>
    </lineage>
</organism>
<reference evidence="2" key="2">
    <citation type="journal article" date="2019" name="IMA Fungus">
        <title>Genome sequencing and comparison of five Tilletia species to identify candidate genes for the detection of regulated species infecting wheat.</title>
        <authorList>
            <person name="Nguyen H.D.T."/>
            <person name="Sultana T."/>
            <person name="Kesanakurti P."/>
            <person name="Hambleton S."/>
        </authorList>
    </citation>
    <scope>NUCLEOTIDE SEQUENCE</scope>
    <source>
        <strain evidence="2">DAOMC 236422</strain>
    </source>
</reference>
<accession>A0A8X7N258</accession>
<sequence length="532" mass="58214">MGIRIINYGAGVGNATGKSYVTDAFAHEPIGADFAVLEELAHIDTLPPAQDDMKDLFMVVAARMAVDMVPMLDREYIHATNPQEHVYHRRQDDGPHPYPQCTQCTAHMLGSWFCRSCGSDLCLKCYKLVDIENIPGMAKPGTVWACSPSNMEMWNAHNPRHFSPIARVPVHHWSVLRSVAVHAAAKFKNTAKDSVARIATTLRAQTHSPSGTVDSSTRIRGRPELKSGTSTVPTLVVGINPEDGIKGHQRVLQTILLMKDVVIIQQGFVKPLDRHGLKALLPEETPVPARTVRQKREKLEDLAWTKVADVLTRSSGSGKSKASTWIDVRDFPEHADLATLNEKLVREFRLAGSFPDRQTGKLSQENLAGVLGDMAAWAEMPGRDAKEKCYGETCCTDFQTGTYCVRIKRMPISSRVARRQASWLLFLPGIEIVKKIWGDDGGPEDVDSSDPPFAIPAVCGEGDPEDVESSDPAATMAADMVAALGLEGLAGIRVSCPYPSQPTQGFGKITKRTHAGCLRRFWVEKIGSKSAG</sequence>
<dbReference type="EMBL" id="LWDG02000696">
    <property type="protein sequence ID" value="KAE8263130.1"/>
    <property type="molecule type" value="Genomic_DNA"/>
</dbReference>
<dbReference type="Proteomes" id="UP000078113">
    <property type="component" value="Unassembled WGS sequence"/>
</dbReference>
<evidence type="ECO:0000256" key="1">
    <source>
        <dbReference type="SAM" id="MobiDB-lite"/>
    </source>
</evidence>
<comment type="caution">
    <text evidence="2">The sequence shown here is derived from an EMBL/GenBank/DDBJ whole genome shotgun (WGS) entry which is preliminary data.</text>
</comment>
<gene>
    <name evidence="2" type="ORF">A4X09_0g7311</name>
</gene>
<proteinExistence type="predicted"/>
<reference evidence="2" key="1">
    <citation type="submission" date="2016-04" db="EMBL/GenBank/DDBJ databases">
        <authorList>
            <person name="Nguyen H.D."/>
            <person name="Samba Siva P."/>
            <person name="Cullis J."/>
            <person name="Levesque C.A."/>
            <person name="Hambleton S."/>
        </authorList>
    </citation>
    <scope>NUCLEOTIDE SEQUENCE</scope>
    <source>
        <strain evidence="2">DAOMC 236422</strain>
    </source>
</reference>
<protein>
    <submittedName>
        <fullName evidence="2">Uncharacterized protein</fullName>
    </submittedName>
</protein>
<feature type="region of interest" description="Disordered" evidence="1">
    <location>
        <begin position="206"/>
        <end position="228"/>
    </location>
</feature>
<evidence type="ECO:0000313" key="2">
    <source>
        <dbReference type="EMBL" id="KAE8263130.1"/>
    </source>
</evidence>
<name>A0A8X7N258_9BASI</name>